<evidence type="ECO:0000313" key="3">
    <source>
        <dbReference type="Proteomes" id="UP000604825"/>
    </source>
</evidence>
<comment type="caution">
    <text evidence="2">The sequence shown here is derived from an EMBL/GenBank/DDBJ whole genome shotgun (WGS) entry which is preliminary data.</text>
</comment>
<feature type="region of interest" description="Disordered" evidence="1">
    <location>
        <begin position="40"/>
        <end position="61"/>
    </location>
</feature>
<proteinExistence type="predicted"/>
<feature type="region of interest" description="Disordered" evidence="1">
    <location>
        <begin position="1"/>
        <end position="25"/>
    </location>
</feature>
<name>A0A811SBG6_9POAL</name>
<gene>
    <name evidence="2" type="ORF">NCGR_LOCUS62751</name>
</gene>
<dbReference type="EMBL" id="CAJGYO010000019">
    <property type="protein sequence ID" value="CAD6338653.1"/>
    <property type="molecule type" value="Genomic_DNA"/>
</dbReference>
<dbReference type="AlphaFoldDB" id="A0A811SBG6"/>
<accession>A0A811SBG6</accession>
<organism evidence="2 3">
    <name type="scientific">Miscanthus lutarioriparius</name>
    <dbReference type="NCBI Taxonomy" id="422564"/>
    <lineage>
        <taxon>Eukaryota</taxon>
        <taxon>Viridiplantae</taxon>
        <taxon>Streptophyta</taxon>
        <taxon>Embryophyta</taxon>
        <taxon>Tracheophyta</taxon>
        <taxon>Spermatophyta</taxon>
        <taxon>Magnoliopsida</taxon>
        <taxon>Liliopsida</taxon>
        <taxon>Poales</taxon>
        <taxon>Poaceae</taxon>
        <taxon>PACMAD clade</taxon>
        <taxon>Panicoideae</taxon>
        <taxon>Andropogonodae</taxon>
        <taxon>Andropogoneae</taxon>
        <taxon>Saccharinae</taxon>
        <taxon>Miscanthus</taxon>
    </lineage>
</organism>
<evidence type="ECO:0000256" key="1">
    <source>
        <dbReference type="SAM" id="MobiDB-lite"/>
    </source>
</evidence>
<sequence length="124" mass="13473">MCITVPRNGRKQERTGEDEESSSAATARLALTMDLARASPDAQWPAAHARGCRHARAPPPPASCQCRIRHSPYRAPPNPVRGGSICRLSCHGTAVRGLWLPPLYSSSRADASCGLQFLLTVRER</sequence>
<dbReference type="Proteomes" id="UP000604825">
    <property type="component" value="Unassembled WGS sequence"/>
</dbReference>
<protein>
    <submittedName>
        <fullName evidence="2">Uncharacterized protein</fullName>
    </submittedName>
</protein>
<keyword evidence="3" id="KW-1185">Reference proteome</keyword>
<reference evidence="2" key="1">
    <citation type="submission" date="2020-10" db="EMBL/GenBank/DDBJ databases">
        <authorList>
            <person name="Han B."/>
            <person name="Lu T."/>
            <person name="Zhao Q."/>
            <person name="Huang X."/>
            <person name="Zhao Y."/>
        </authorList>
    </citation>
    <scope>NUCLEOTIDE SEQUENCE</scope>
</reference>
<evidence type="ECO:0000313" key="2">
    <source>
        <dbReference type="EMBL" id="CAD6338653.1"/>
    </source>
</evidence>